<evidence type="ECO:0000313" key="2">
    <source>
        <dbReference type="EMBL" id="KAK7306379.1"/>
    </source>
</evidence>
<sequence>MDSSSNPKPNAHQFLSFASFSLELMMMMMITSTVPVMVLLLFTVLSFCGRVRLQHPFTESFHNVRLDFWLSP</sequence>
<comment type="caution">
    <text evidence="2">The sequence shown here is derived from an EMBL/GenBank/DDBJ whole genome shotgun (WGS) entry which is preliminary data.</text>
</comment>
<reference evidence="2 3" key="1">
    <citation type="submission" date="2024-01" db="EMBL/GenBank/DDBJ databases">
        <title>The genomes of 5 underutilized Papilionoideae crops provide insights into root nodulation and disease resistanc.</title>
        <authorList>
            <person name="Jiang F."/>
        </authorList>
    </citation>
    <scope>NUCLEOTIDE SEQUENCE [LARGE SCALE GENOMIC DNA]</scope>
    <source>
        <strain evidence="2">LVBAO_FW01</strain>
        <tissue evidence="2">Leaves</tissue>
    </source>
</reference>
<feature type="transmembrane region" description="Helical" evidence="1">
    <location>
        <begin position="24"/>
        <end position="48"/>
    </location>
</feature>
<protein>
    <recommendedName>
        <fullName evidence="4">Transmembrane protein</fullName>
    </recommendedName>
</protein>
<proteinExistence type="predicted"/>
<gene>
    <name evidence="2" type="ORF">VNO77_44316</name>
</gene>
<dbReference type="EMBL" id="JAYMYQ010000011">
    <property type="protein sequence ID" value="KAK7306379.1"/>
    <property type="molecule type" value="Genomic_DNA"/>
</dbReference>
<keyword evidence="1" id="KW-0812">Transmembrane</keyword>
<dbReference type="Proteomes" id="UP001367508">
    <property type="component" value="Unassembled WGS sequence"/>
</dbReference>
<evidence type="ECO:0008006" key="4">
    <source>
        <dbReference type="Google" id="ProtNLM"/>
    </source>
</evidence>
<dbReference type="AlphaFoldDB" id="A0AAN9PQ89"/>
<name>A0AAN9PQ89_CANGL</name>
<evidence type="ECO:0000256" key="1">
    <source>
        <dbReference type="SAM" id="Phobius"/>
    </source>
</evidence>
<keyword evidence="3" id="KW-1185">Reference proteome</keyword>
<keyword evidence="1" id="KW-1133">Transmembrane helix</keyword>
<organism evidence="2 3">
    <name type="scientific">Canavalia gladiata</name>
    <name type="common">Sword bean</name>
    <name type="synonym">Dolichos gladiatus</name>
    <dbReference type="NCBI Taxonomy" id="3824"/>
    <lineage>
        <taxon>Eukaryota</taxon>
        <taxon>Viridiplantae</taxon>
        <taxon>Streptophyta</taxon>
        <taxon>Embryophyta</taxon>
        <taxon>Tracheophyta</taxon>
        <taxon>Spermatophyta</taxon>
        <taxon>Magnoliopsida</taxon>
        <taxon>eudicotyledons</taxon>
        <taxon>Gunneridae</taxon>
        <taxon>Pentapetalae</taxon>
        <taxon>rosids</taxon>
        <taxon>fabids</taxon>
        <taxon>Fabales</taxon>
        <taxon>Fabaceae</taxon>
        <taxon>Papilionoideae</taxon>
        <taxon>50 kb inversion clade</taxon>
        <taxon>NPAAA clade</taxon>
        <taxon>indigoferoid/millettioid clade</taxon>
        <taxon>Phaseoleae</taxon>
        <taxon>Canavalia</taxon>
    </lineage>
</organism>
<evidence type="ECO:0000313" key="3">
    <source>
        <dbReference type="Proteomes" id="UP001367508"/>
    </source>
</evidence>
<accession>A0AAN9PQ89</accession>
<keyword evidence="1" id="KW-0472">Membrane</keyword>